<sequence length="168" mass="16683">MKLVAALAFVLPVALAADFGSCAQENQCGYICCAEHEKCIMDYCIAPDFVKSALAGDAAASIYPSLADDNYRSSVMSAIASAPSGVESAYSKFVDVMTGAPSPTPLGTDIPSGYTIPSSLSVPAPTGSPNGTNSTGPAPIETSTGGSAQITIAMGAIAAAVVGAIAVL</sequence>
<dbReference type="AlphaFoldDB" id="U4LAE3"/>
<gene>
    <name evidence="3" type="ORF">PCON_06716</name>
</gene>
<dbReference type="OrthoDB" id="5395491at2759"/>
<evidence type="ECO:0000256" key="2">
    <source>
        <dbReference type="SAM" id="SignalP"/>
    </source>
</evidence>
<protein>
    <submittedName>
        <fullName evidence="3">Uncharacterized protein</fullName>
    </submittedName>
</protein>
<organism evidence="3 4">
    <name type="scientific">Pyronema omphalodes (strain CBS 100304)</name>
    <name type="common">Pyronema confluens</name>
    <dbReference type="NCBI Taxonomy" id="1076935"/>
    <lineage>
        <taxon>Eukaryota</taxon>
        <taxon>Fungi</taxon>
        <taxon>Dikarya</taxon>
        <taxon>Ascomycota</taxon>
        <taxon>Pezizomycotina</taxon>
        <taxon>Pezizomycetes</taxon>
        <taxon>Pezizales</taxon>
        <taxon>Pyronemataceae</taxon>
        <taxon>Pyronema</taxon>
    </lineage>
</organism>
<feature type="region of interest" description="Disordered" evidence="1">
    <location>
        <begin position="121"/>
        <end position="142"/>
    </location>
</feature>
<dbReference type="Proteomes" id="UP000018144">
    <property type="component" value="Unassembled WGS sequence"/>
</dbReference>
<proteinExistence type="predicted"/>
<evidence type="ECO:0000256" key="1">
    <source>
        <dbReference type="SAM" id="MobiDB-lite"/>
    </source>
</evidence>
<keyword evidence="4" id="KW-1185">Reference proteome</keyword>
<keyword evidence="2" id="KW-0732">Signal</keyword>
<feature type="signal peptide" evidence="2">
    <location>
        <begin position="1"/>
        <end position="16"/>
    </location>
</feature>
<evidence type="ECO:0000313" key="4">
    <source>
        <dbReference type="Proteomes" id="UP000018144"/>
    </source>
</evidence>
<dbReference type="EMBL" id="HF935333">
    <property type="protein sequence ID" value="CCX07129.1"/>
    <property type="molecule type" value="Genomic_DNA"/>
</dbReference>
<reference evidence="3 4" key="1">
    <citation type="journal article" date="2013" name="PLoS Genet.">
        <title>The genome and development-dependent transcriptomes of Pyronema confluens: a window into fungal evolution.</title>
        <authorList>
            <person name="Traeger S."/>
            <person name="Altegoer F."/>
            <person name="Freitag M."/>
            <person name="Gabaldon T."/>
            <person name="Kempken F."/>
            <person name="Kumar A."/>
            <person name="Marcet-Houben M."/>
            <person name="Poggeler S."/>
            <person name="Stajich J.E."/>
            <person name="Nowrousian M."/>
        </authorList>
    </citation>
    <scope>NUCLEOTIDE SEQUENCE [LARGE SCALE GENOMIC DNA]</scope>
    <source>
        <strain evidence="4">CBS 100304</strain>
        <tissue evidence="3">Vegetative mycelium</tissue>
    </source>
</reference>
<name>U4LAE3_PYROM</name>
<feature type="chain" id="PRO_5004651186" evidence="2">
    <location>
        <begin position="17"/>
        <end position="168"/>
    </location>
</feature>
<accession>U4LAE3</accession>
<evidence type="ECO:0000313" key="3">
    <source>
        <dbReference type="EMBL" id="CCX07129.1"/>
    </source>
</evidence>